<evidence type="ECO:0000256" key="11">
    <source>
        <dbReference type="ARBA" id="ARBA00023004"/>
    </source>
</evidence>
<dbReference type="Pfam" id="PF00116">
    <property type="entry name" value="COX2"/>
    <property type="match status" value="1"/>
</dbReference>
<keyword evidence="4" id="KW-0813">Transport</keyword>
<dbReference type="PANTHER" id="PTHR22888:SF9">
    <property type="entry name" value="CYTOCHROME C OXIDASE SUBUNIT 2"/>
    <property type="match status" value="1"/>
</dbReference>
<gene>
    <name evidence="17" type="ORF">METZ01_LOCUS266209</name>
</gene>
<dbReference type="SUPFAM" id="SSF46626">
    <property type="entry name" value="Cytochrome c"/>
    <property type="match status" value="2"/>
</dbReference>
<evidence type="ECO:0000256" key="9">
    <source>
        <dbReference type="ARBA" id="ARBA00022982"/>
    </source>
</evidence>
<dbReference type="Gene3D" id="1.10.287.90">
    <property type="match status" value="1"/>
</dbReference>
<keyword evidence="7" id="KW-0479">Metal-binding</keyword>
<organism evidence="17">
    <name type="scientific">marine metagenome</name>
    <dbReference type="NCBI Taxonomy" id="408172"/>
    <lineage>
        <taxon>unclassified sequences</taxon>
        <taxon>metagenomes</taxon>
        <taxon>ecological metagenomes</taxon>
    </lineage>
</organism>
<protein>
    <recommendedName>
        <fullName evidence="3">cytochrome-c oxidase</fullName>
        <ecNumber evidence="3">7.1.1.9</ecNumber>
    </recommendedName>
</protein>
<dbReference type="GO" id="GO:0020037">
    <property type="term" value="F:heme binding"/>
    <property type="evidence" value="ECO:0007669"/>
    <property type="project" value="InterPro"/>
</dbReference>
<dbReference type="InterPro" id="IPR036257">
    <property type="entry name" value="Cyt_c_oxidase_su2_TM_sf"/>
</dbReference>
<dbReference type="InterPro" id="IPR008972">
    <property type="entry name" value="Cupredoxin"/>
</dbReference>
<dbReference type="AlphaFoldDB" id="A0A382JNU7"/>
<comment type="similarity">
    <text evidence="2">Belongs to the cytochrome c oxidase subunit 2 family.</text>
</comment>
<keyword evidence="13 14" id="KW-0472">Membrane</keyword>
<evidence type="ECO:0000313" key="17">
    <source>
        <dbReference type="EMBL" id="SVC13355.1"/>
    </source>
</evidence>
<dbReference type="PROSITE" id="PS00078">
    <property type="entry name" value="COX2"/>
    <property type="match status" value="1"/>
</dbReference>
<feature type="domain" description="Cytochrome c" evidence="16">
    <location>
        <begin position="267"/>
        <end position="354"/>
    </location>
</feature>
<proteinExistence type="inferred from homology"/>
<accession>A0A382JNU7</accession>
<dbReference type="SUPFAM" id="SSF81464">
    <property type="entry name" value="Cytochrome c oxidase subunit II-like, transmembrane region"/>
    <property type="match status" value="1"/>
</dbReference>
<feature type="transmembrane region" description="Helical" evidence="14">
    <location>
        <begin position="83"/>
        <end position="107"/>
    </location>
</feature>
<dbReference type="GO" id="GO:0004129">
    <property type="term" value="F:cytochrome-c oxidase activity"/>
    <property type="evidence" value="ECO:0007669"/>
    <property type="project" value="UniProtKB-EC"/>
</dbReference>
<evidence type="ECO:0000259" key="16">
    <source>
        <dbReference type="PROSITE" id="PS51007"/>
    </source>
</evidence>
<dbReference type="InterPro" id="IPR001505">
    <property type="entry name" value="Copper_CuA"/>
</dbReference>
<keyword evidence="11" id="KW-0408">Iron</keyword>
<evidence type="ECO:0000256" key="6">
    <source>
        <dbReference type="ARBA" id="ARBA00022692"/>
    </source>
</evidence>
<dbReference type="GO" id="GO:0005507">
    <property type="term" value="F:copper ion binding"/>
    <property type="evidence" value="ECO:0007669"/>
    <property type="project" value="InterPro"/>
</dbReference>
<dbReference type="PRINTS" id="PR01166">
    <property type="entry name" value="CYCOXIDASEII"/>
</dbReference>
<evidence type="ECO:0000259" key="15">
    <source>
        <dbReference type="PROSITE" id="PS50857"/>
    </source>
</evidence>
<evidence type="ECO:0000256" key="4">
    <source>
        <dbReference type="ARBA" id="ARBA00022448"/>
    </source>
</evidence>
<dbReference type="GO" id="GO:0016020">
    <property type="term" value="C:membrane"/>
    <property type="evidence" value="ECO:0007669"/>
    <property type="project" value="UniProtKB-SubCell"/>
</dbReference>
<dbReference type="Pfam" id="PF00034">
    <property type="entry name" value="Cytochrom_C"/>
    <property type="match status" value="2"/>
</dbReference>
<dbReference type="CDD" id="cd13919">
    <property type="entry name" value="CuRO_HCO_II_like_5"/>
    <property type="match status" value="1"/>
</dbReference>
<feature type="non-terminal residue" evidence="17">
    <location>
        <position position="403"/>
    </location>
</feature>
<evidence type="ECO:0000256" key="2">
    <source>
        <dbReference type="ARBA" id="ARBA00007866"/>
    </source>
</evidence>
<keyword evidence="10 14" id="KW-1133">Transmembrane helix</keyword>
<name>A0A382JNU7_9ZZZZ</name>
<dbReference type="SUPFAM" id="SSF49503">
    <property type="entry name" value="Cupredoxins"/>
    <property type="match status" value="1"/>
</dbReference>
<keyword evidence="9" id="KW-0249">Electron transport</keyword>
<feature type="transmembrane region" description="Helical" evidence="14">
    <location>
        <begin position="41"/>
        <end position="62"/>
    </location>
</feature>
<dbReference type="EC" id="7.1.1.9" evidence="3"/>
<feature type="domain" description="Cytochrome c" evidence="16">
    <location>
        <begin position="364"/>
        <end position="403"/>
    </location>
</feature>
<sequence>MALAIVLVLLVVGSVVFHIVSPWWFTEIASNWSAMDATIDLTVWVTGIVFVIVNLFVAYCVWRFRYRADARAAYEPENKKLEFWLTIATTVGIIALLLPGLITWANFVNVPEEALEMEAVGQQWSWSYRFPGEDGIFGAVDSRIITPENPFGMVEDDLNGQDDILIASQEVHLPIDQPIKMLLRSKDVLHNFTVSEFRTKMDMVPGLISYQWFTPIRMGTYELLCEELCGTAHFAMRGRVVVESDSDFRSWLDGYPTHAEVAAAPAGDPDGGQALYALCTACHGPEGQDNPILNSPKISGQADWYLRRSLQQYKSGARGTHEDDLFGQQMAPMAATLTDDAAINNVVAYINTLPDEPAPITVVGDIARGEKLYQTCAYCHGGDGQGIWSVNAPRLSGISDWYL</sequence>
<keyword evidence="12" id="KW-0186">Copper</keyword>
<keyword evidence="8" id="KW-1278">Translocase</keyword>
<keyword evidence="5" id="KW-0349">Heme</keyword>
<dbReference type="PROSITE" id="PS51007">
    <property type="entry name" value="CYTC"/>
    <property type="match status" value="2"/>
</dbReference>
<evidence type="ECO:0000256" key="5">
    <source>
        <dbReference type="ARBA" id="ARBA00022617"/>
    </source>
</evidence>
<dbReference type="Gene3D" id="2.60.40.420">
    <property type="entry name" value="Cupredoxins - blue copper proteins"/>
    <property type="match status" value="1"/>
</dbReference>
<keyword evidence="6 14" id="KW-0812">Transmembrane</keyword>
<evidence type="ECO:0000256" key="14">
    <source>
        <dbReference type="SAM" id="Phobius"/>
    </source>
</evidence>
<evidence type="ECO:0000256" key="13">
    <source>
        <dbReference type="ARBA" id="ARBA00023136"/>
    </source>
</evidence>
<evidence type="ECO:0000256" key="10">
    <source>
        <dbReference type="ARBA" id="ARBA00022989"/>
    </source>
</evidence>
<dbReference type="PANTHER" id="PTHR22888">
    <property type="entry name" value="CYTOCHROME C OXIDASE, SUBUNIT II"/>
    <property type="match status" value="1"/>
</dbReference>
<dbReference type="InterPro" id="IPR009056">
    <property type="entry name" value="Cyt_c-like_dom"/>
</dbReference>
<dbReference type="InterPro" id="IPR002429">
    <property type="entry name" value="CcO_II-like_C"/>
</dbReference>
<feature type="domain" description="Cytochrome oxidase subunit II copper A binding" evidence="15">
    <location>
        <begin position="112"/>
        <end position="254"/>
    </location>
</feature>
<dbReference type="PROSITE" id="PS50857">
    <property type="entry name" value="COX2_CUA"/>
    <property type="match status" value="1"/>
</dbReference>
<dbReference type="InterPro" id="IPR036909">
    <property type="entry name" value="Cyt_c-like_dom_sf"/>
</dbReference>
<dbReference type="EMBL" id="UINC01075306">
    <property type="protein sequence ID" value="SVC13355.1"/>
    <property type="molecule type" value="Genomic_DNA"/>
</dbReference>
<evidence type="ECO:0000256" key="12">
    <source>
        <dbReference type="ARBA" id="ARBA00023008"/>
    </source>
</evidence>
<evidence type="ECO:0000256" key="3">
    <source>
        <dbReference type="ARBA" id="ARBA00012949"/>
    </source>
</evidence>
<comment type="subcellular location">
    <subcellularLocation>
        <location evidence="1">Membrane</location>
        <topology evidence="1">Multi-pass membrane protein</topology>
    </subcellularLocation>
</comment>
<evidence type="ECO:0000256" key="7">
    <source>
        <dbReference type="ARBA" id="ARBA00022723"/>
    </source>
</evidence>
<evidence type="ECO:0000256" key="8">
    <source>
        <dbReference type="ARBA" id="ARBA00022967"/>
    </source>
</evidence>
<reference evidence="17" key="1">
    <citation type="submission" date="2018-05" db="EMBL/GenBank/DDBJ databases">
        <authorList>
            <person name="Lanie J.A."/>
            <person name="Ng W.-L."/>
            <person name="Kazmierczak K.M."/>
            <person name="Andrzejewski T.M."/>
            <person name="Davidsen T.M."/>
            <person name="Wayne K.J."/>
            <person name="Tettelin H."/>
            <person name="Glass J.I."/>
            <person name="Rusch D."/>
            <person name="Podicherti R."/>
            <person name="Tsui H.-C.T."/>
            <person name="Winkler M.E."/>
        </authorList>
    </citation>
    <scope>NUCLEOTIDE SEQUENCE</scope>
</reference>
<dbReference type="Gene3D" id="1.10.760.10">
    <property type="entry name" value="Cytochrome c-like domain"/>
    <property type="match status" value="2"/>
</dbReference>
<dbReference type="GO" id="GO:0042773">
    <property type="term" value="P:ATP synthesis coupled electron transport"/>
    <property type="evidence" value="ECO:0007669"/>
    <property type="project" value="TreeGrafter"/>
</dbReference>
<evidence type="ECO:0000256" key="1">
    <source>
        <dbReference type="ARBA" id="ARBA00004141"/>
    </source>
</evidence>
<dbReference type="InterPro" id="IPR045187">
    <property type="entry name" value="CcO_II"/>
</dbReference>